<evidence type="ECO:0000313" key="6">
    <source>
        <dbReference type="EMBL" id="KAL1500546.1"/>
    </source>
</evidence>
<evidence type="ECO:0000256" key="4">
    <source>
        <dbReference type="SAM" id="SignalP"/>
    </source>
</evidence>
<evidence type="ECO:0000259" key="5">
    <source>
        <dbReference type="Pfam" id="PF04577"/>
    </source>
</evidence>
<dbReference type="InterPro" id="IPR007657">
    <property type="entry name" value="Glycosyltransferase_61"/>
</dbReference>
<dbReference type="PANTHER" id="PTHR20961">
    <property type="entry name" value="GLYCOSYLTRANSFERASE"/>
    <property type="match status" value="1"/>
</dbReference>
<dbReference type="Proteomes" id="UP001515480">
    <property type="component" value="Unassembled WGS sequence"/>
</dbReference>
<gene>
    <name evidence="6" type="ORF">AB1Y20_013201</name>
</gene>
<evidence type="ECO:0000256" key="1">
    <source>
        <dbReference type="ARBA" id="ARBA00022676"/>
    </source>
</evidence>
<feature type="domain" description="Glycosyltransferase 61 catalytic" evidence="5">
    <location>
        <begin position="306"/>
        <end position="509"/>
    </location>
</feature>
<feature type="chain" id="PRO_5044324048" description="Glycosyltransferase 61 catalytic domain-containing protein" evidence="4">
    <location>
        <begin position="19"/>
        <end position="602"/>
    </location>
</feature>
<dbReference type="AlphaFoldDB" id="A0AB34INL0"/>
<protein>
    <recommendedName>
        <fullName evidence="5">Glycosyltransferase 61 catalytic domain-containing protein</fullName>
    </recommendedName>
</protein>
<comment type="caution">
    <text evidence="6">The sequence shown here is derived from an EMBL/GenBank/DDBJ whole genome shotgun (WGS) entry which is preliminary data.</text>
</comment>
<evidence type="ECO:0000313" key="7">
    <source>
        <dbReference type="Proteomes" id="UP001515480"/>
    </source>
</evidence>
<organism evidence="6 7">
    <name type="scientific">Prymnesium parvum</name>
    <name type="common">Toxic golden alga</name>
    <dbReference type="NCBI Taxonomy" id="97485"/>
    <lineage>
        <taxon>Eukaryota</taxon>
        <taxon>Haptista</taxon>
        <taxon>Haptophyta</taxon>
        <taxon>Prymnesiophyceae</taxon>
        <taxon>Prymnesiales</taxon>
        <taxon>Prymnesiaceae</taxon>
        <taxon>Prymnesium</taxon>
    </lineage>
</organism>
<dbReference type="GO" id="GO:0016757">
    <property type="term" value="F:glycosyltransferase activity"/>
    <property type="evidence" value="ECO:0007669"/>
    <property type="project" value="UniProtKB-KW"/>
</dbReference>
<keyword evidence="4" id="KW-0732">Signal</keyword>
<evidence type="ECO:0000256" key="3">
    <source>
        <dbReference type="ARBA" id="ARBA00023180"/>
    </source>
</evidence>
<name>A0AB34INL0_PRYPA</name>
<dbReference type="Pfam" id="PF04577">
    <property type="entry name" value="Glyco_transf_61"/>
    <property type="match status" value="1"/>
</dbReference>
<keyword evidence="2" id="KW-0808">Transferase</keyword>
<feature type="signal peptide" evidence="4">
    <location>
        <begin position="1"/>
        <end position="18"/>
    </location>
</feature>
<evidence type="ECO:0000256" key="2">
    <source>
        <dbReference type="ARBA" id="ARBA00022679"/>
    </source>
</evidence>
<accession>A0AB34INL0</accession>
<reference evidence="6 7" key="1">
    <citation type="journal article" date="2024" name="Science">
        <title>Giant polyketide synthase enzymes in the biosynthesis of giant marine polyether toxins.</title>
        <authorList>
            <person name="Fallon T.R."/>
            <person name="Shende V.V."/>
            <person name="Wierzbicki I.H."/>
            <person name="Pendleton A.L."/>
            <person name="Watervoot N.F."/>
            <person name="Auber R.P."/>
            <person name="Gonzalez D.J."/>
            <person name="Wisecaver J.H."/>
            <person name="Moore B.S."/>
        </authorList>
    </citation>
    <scope>NUCLEOTIDE SEQUENCE [LARGE SCALE GENOMIC DNA]</scope>
    <source>
        <strain evidence="6 7">12B1</strain>
    </source>
</reference>
<keyword evidence="7" id="KW-1185">Reference proteome</keyword>
<dbReference type="EMBL" id="JBGBPQ010000023">
    <property type="protein sequence ID" value="KAL1500546.1"/>
    <property type="molecule type" value="Genomic_DNA"/>
</dbReference>
<proteinExistence type="predicted"/>
<keyword evidence="1" id="KW-0328">Glycosyltransferase</keyword>
<sequence length="602" mass="66921">MAPFRLLVGAAILVCLSADDPNASCPALAREGYCQSDSDSMDEQCPGACEEHSRNVCMDLISGLDIENSDDEAIFFPEPEVKPTLKFLIVKPDSNSSILQRHGISVVHRKDGSAMVDMTVPRTEQLESPRCHHLPSWRGWRNKCRKNKPSLQLQPTSLALMQVRGAYATFEGYSMTEQGEVFSAMEETTVTLLDELVSVLPQFYRLSRRCPRGDEIRIPCCLSAKFHSITKLSLNPFLYVNGTDPLDHTEVNVEPDTTIFYDELKVFGSLLQQCHVTRHSLREPTVAYIASKGMIFTFQHLYANNYFHFLAETMPRLLRSLDLGAEILSHPDMWFIASSSVQQSFAQEMMNAIGLNGRIIPYHPCTIYRAEILYFAVTGEGQLLPSVTEISALRRMMSRVPLQPSQSIPTELSGELPSRYVVLLDRSDALPRLKEDGTTTAIPRQLINSDQVRDALQAKLSHAGVAVVVLKTAVLPLAEQVRWISKASVLIGVHGAGLTNAILLSPDAALLELIPGAYHIPNDIDTDEPLLSQCGFTMFWYLAAVSGIQYHSFVLHDVSWEDAFSMPLAPLVRMVADILGIDDSRASISFEGQRSALEHDEL</sequence>
<keyword evidence="3" id="KW-0325">Glycoprotein</keyword>
<dbReference type="InterPro" id="IPR049625">
    <property type="entry name" value="Glyco_transf_61_cat"/>
</dbReference>